<name>A0A8C5DMA2_GOUWI</name>
<evidence type="ECO:0000256" key="1">
    <source>
        <dbReference type="ARBA" id="ARBA00000900"/>
    </source>
</evidence>
<feature type="zinc finger region" description="C3H1-type" evidence="17">
    <location>
        <begin position="300"/>
        <end position="329"/>
    </location>
</feature>
<evidence type="ECO:0000256" key="3">
    <source>
        <dbReference type="ARBA" id="ARBA00004496"/>
    </source>
</evidence>
<dbReference type="RefSeq" id="XP_028303563.1">
    <property type="nucleotide sequence ID" value="XM_028447762.1"/>
</dbReference>
<evidence type="ECO:0000256" key="8">
    <source>
        <dbReference type="ARBA" id="ARBA00022723"/>
    </source>
</evidence>
<evidence type="ECO:0000256" key="6">
    <source>
        <dbReference type="ARBA" id="ARBA00022490"/>
    </source>
</evidence>
<dbReference type="Gene3D" id="3.30.40.10">
    <property type="entry name" value="Zinc/RING finger domain, C3HC4 (zinc finger)"/>
    <property type="match status" value="1"/>
</dbReference>
<evidence type="ECO:0000256" key="18">
    <source>
        <dbReference type="SAM" id="MobiDB-lite"/>
    </source>
</evidence>
<dbReference type="SMART" id="SM00184">
    <property type="entry name" value="RING"/>
    <property type="match status" value="1"/>
</dbReference>
<comment type="subcellular location">
    <subcellularLocation>
        <location evidence="3">Cytoplasm</location>
    </subcellularLocation>
    <subcellularLocation>
        <location evidence="2">Nucleus</location>
    </subcellularLocation>
</comment>
<dbReference type="GO" id="GO:0005634">
    <property type="term" value="C:nucleus"/>
    <property type="evidence" value="ECO:0007669"/>
    <property type="project" value="UniProtKB-SubCell"/>
</dbReference>
<keyword evidence="6" id="KW-0963">Cytoplasm</keyword>
<dbReference type="InterPro" id="IPR036855">
    <property type="entry name" value="Znf_CCCH_sf"/>
</dbReference>
<keyword evidence="13 17" id="KW-0862">Zinc</keyword>
<accession>A0A8C5DMA2</accession>
<evidence type="ECO:0000256" key="14">
    <source>
        <dbReference type="ARBA" id="ARBA00023242"/>
    </source>
</evidence>
<dbReference type="SMART" id="SM00356">
    <property type="entry name" value="ZnF_C3H1"/>
    <property type="match status" value="4"/>
</dbReference>
<dbReference type="PANTHER" id="PTHR11224:SF17">
    <property type="entry name" value="E3 UBIQUITIN-PROTEIN LIGASE MAKORIN-2"/>
    <property type="match status" value="1"/>
</dbReference>
<protein>
    <recommendedName>
        <fullName evidence="15">E3 ubiquitin-protein ligase makorin-2</fullName>
        <ecNumber evidence="5">2.3.2.27</ecNumber>
    </recommendedName>
    <alternativeName>
        <fullName evidence="16">RING-type E3 ubiquitin transferase makorin-2</fullName>
    </alternativeName>
</protein>
<dbReference type="EC" id="2.3.2.27" evidence="5"/>
<dbReference type="GO" id="GO:0000209">
    <property type="term" value="P:protein polyubiquitination"/>
    <property type="evidence" value="ECO:0007669"/>
    <property type="project" value="InterPro"/>
</dbReference>
<evidence type="ECO:0000256" key="5">
    <source>
        <dbReference type="ARBA" id="ARBA00012483"/>
    </source>
</evidence>
<feature type="region of interest" description="Disordered" evidence="18">
    <location>
        <begin position="64"/>
        <end position="94"/>
    </location>
</feature>
<evidence type="ECO:0000256" key="16">
    <source>
        <dbReference type="ARBA" id="ARBA00030863"/>
    </source>
</evidence>
<feature type="zinc finger region" description="C3H1-type" evidence="17">
    <location>
        <begin position="2"/>
        <end position="29"/>
    </location>
</feature>
<keyword evidence="7" id="KW-0808">Transferase</keyword>
<feature type="domain" description="C3H1-type" evidence="20">
    <location>
        <begin position="31"/>
        <end position="58"/>
    </location>
</feature>
<dbReference type="Gene3D" id="4.10.1000.10">
    <property type="entry name" value="Zinc finger, CCCH-type"/>
    <property type="match status" value="1"/>
</dbReference>
<comment type="catalytic activity">
    <reaction evidence="1">
        <text>S-ubiquitinyl-[E2 ubiquitin-conjugating enzyme]-L-cysteine + [acceptor protein]-L-lysine = [E2 ubiquitin-conjugating enzyme]-L-cysteine + N(6)-ubiquitinyl-[acceptor protein]-L-lysine.</text>
        <dbReference type="EC" id="2.3.2.27"/>
    </reaction>
</comment>
<evidence type="ECO:0000256" key="10">
    <source>
        <dbReference type="ARBA" id="ARBA00022771"/>
    </source>
</evidence>
<dbReference type="InterPro" id="IPR045072">
    <property type="entry name" value="MKRN-like"/>
</dbReference>
<dbReference type="InterPro" id="IPR001841">
    <property type="entry name" value="Znf_RING"/>
</dbReference>
<dbReference type="UniPathway" id="UPA00143"/>
<feature type="compositionally biased region" description="Pro residues" evidence="18">
    <location>
        <begin position="397"/>
        <end position="407"/>
    </location>
</feature>
<feature type="domain" description="C3H1-type" evidence="20">
    <location>
        <begin position="149"/>
        <end position="171"/>
    </location>
</feature>
<keyword evidence="8 17" id="KW-0479">Metal-binding</keyword>
<dbReference type="PROSITE" id="PS50103">
    <property type="entry name" value="ZF_C3H1"/>
    <property type="match status" value="4"/>
</dbReference>
<dbReference type="OrthoDB" id="411372at2759"/>
<dbReference type="GO" id="GO:0030154">
    <property type="term" value="P:cell differentiation"/>
    <property type="evidence" value="ECO:0007669"/>
    <property type="project" value="UniProtKB-KW"/>
</dbReference>
<evidence type="ECO:0000256" key="4">
    <source>
        <dbReference type="ARBA" id="ARBA00004906"/>
    </source>
</evidence>
<feature type="zinc finger region" description="C3H1-type" evidence="17">
    <location>
        <begin position="31"/>
        <end position="58"/>
    </location>
</feature>
<proteinExistence type="predicted"/>
<dbReference type="SUPFAM" id="SSF90229">
    <property type="entry name" value="CCCH zinc finger"/>
    <property type="match status" value="2"/>
</dbReference>
<dbReference type="SUPFAM" id="SSF57850">
    <property type="entry name" value="RING/U-box"/>
    <property type="match status" value="1"/>
</dbReference>
<evidence type="ECO:0000256" key="17">
    <source>
        <dbReference type="PROSITE-ProRule" id="PRU00723"/>
    </source>
</evidence>
<evidence type="ECO:0000256" key="11">
    <source>
        <dbReference type="ARBA" id="ARBA00022782"/>
    </source>
</evidence>
<dbReference type="InterPro" id="IPR013083">
    <property type="entry name" value="Znf_RING/FYVE/PHD"/>
</dbReference>
<organism evidence="21 22">
    <name type="scientific">Gouania willdenowi</name>
    <name type="common">Blunt-snouted clingfish</name>
    <name type="synonym">Lepadogaster willdenowi</name>
    <dbReference type="NCBI Taxonomy" id="441366"/>
    <lineage>
        <taxon>Eukaryota</taxon>
        <taxon>Metazoa</taxon>
        <taxon>Chordata</taxon>
        <taxon>Craniata</taxon>
        <taxon>Vertebrata</taxon>
        <taxon>Euteleostomi</taxon>
        <taxon>Actinopterygii</taxon>
        <taxon>Neopterygii</taxon>
        <taxon>Teleostei</taxon>
        <taxon>Neoteleostei</taxon>
        <taxon>Acanthomorphata</taxon>
        <taxon>Ovalentaria</taxon>
        <taxon>Blenniimorphae</taxon>
        <taxon>Blenniiformes</taxon>
        <taxon>Gobiesocoidei</taxon>
        <taxon>Gobiesocidae</taxon>
        <taxon>Gobiesocinae</taxon>
        <taxon>Gouania</taxon>
    </lineage>
</organism>
<dbReference type="InterPro" id="IPR000571">
    <property type="entry name" value="Znf_CCCH"/>
</dbReference>
<dbReference type="PANTHER" id="PTHR11224">
    <property type="entry name" value="MAKORIN-RELATED"/>
    <property type="match status" value="1"/>
</dbReference>
<dbReference type="PROSITE" id="PS00518">
    <property type="entry name" value="ZF_RING_1"/>
    <property type="match status" value="1"/>
</dbReference>
<feature type="zinc finger region" description="C3H1-type" evidence="17">
    <location>
        <begin position="149"/>
        <end position="171"/>
    </location>
</feature>
<dbReference type="Ensembl" id="ENSGWIT00000009043.1">
    <property type="protein sequence ID" value="ENSGWIP00000008092.1"/>
    <property type="gene ID" value="ENSGWIG00000004760.1"/>
</dbReference>
<gene>
    <name evidence="21" type="primary">mkrn2</name>
</gene>
<dbReference type="Pfam" id="PF00642">
    <property type="entry name" value="zf-CCCH"/>
    <property type="match status" value="1"/>
</dbReference>
<dbReference type="GO" id="GO:0008270">
    <property type="term" value="F:zinc ion binding"/>
    <property type="evidence" value="ECO:0007669"/>
    <property type="project" value="UniProtKB-KW"/>
</dbReference>
<dbReference type="GO" id="GO:0005737">
    <property type="term" value="C:cytoplasm"/>
    <property type="evidence" value="ECO:0007669"/>
    <property type="project" value="UniProtKB-SubCell"/>
</dbReference>
<evidence type="ECO:0000259" key="19">
    <source>
        <dbReference type="PROSITE" id="PS50089"/>
    </source>
</evidence>
<feature type="domain" description="RING-type" evidence="19">
    <location>
        <begin position="217"/>
        <end position="271"/>
    </location>
</feature>
<keyword evidence="10 17" id="KW-0863">Zinc-finger</keyword>
<feature type="region of interest" description="Disordered" evidence="18">
    <location>
        <begin position="384"/>
        <end position="407"/>
    </location>
</feature>
<evidence type="ECO:0000256" key="2">
    <source>
        <dbReference type="ARBA" id="ARBA00004123"/>
    </source>
</evidence>
<dbReference type="AlphaFoldDB" id="A0A8C5DMA2"/>
<dbReference type="Pfam" id="PF14608">
    <property type="entry name" value="zf-CCCH_2"/>
    <property type="match status" value="2"/>
</dbReference>
<dbReference type="GO" id="GO:0061630">
    <property type="term" value="F:ubiquitin protein ligase activity"/>
    <property type="evidence" value="ECO:0007669"/>
    <property type="project" value="UniProtKB-EC"/>
</dbReference>
<evidence type="ECO:0000313" key="22">
    <source>
        <dbReference type="Proteomes" id="UP000694680"/>
    </source>
</evidence>
<dbReference type="FunFam" id="3.30.40.10:FF:000117">
    <property type="entry name" value="Probable E3 ubiquitin-protein ligase makorin-1"/>
    <property type="match status" value="1"/>
</dbReference>
<dbReference type="PROSITE" id="PS50089">
    <property type="entry name" value="ZF_RING_2"/>
    <property type="match status" value="1"/>
</dbReference>
<keyword evidence="22" id="KW-1185">Reference proteome</keyword>
<evidence type="ECO:0000256" key="15">
    <source>
        <dbReference type="ARBA" id="ARBA00029530"/>
    </source>
</evidence>
<dbReference type="CTD" id="23609"/>
<evidence type="ECO:0000313" key="21">
    <source>
        <dbReference type="Ensembl" id="ENSGWIP00000008092.1"/>
    </source>
</evidence>
<reference evidence="21" key="3">
    <citation type="submission" date="2025-09" db="UniProtKB">
        <authorList>
            <consortium name="Ensembl"/>
        </authorList>
    </citation>
    <scope>IDENTIFICATION</scope>
</reference>
<dbReference type="Proteomes" id="UP000694680">
    <property type="component" value="Chromosome 5"/>
</dbReference>
<dbReference type="InterPro" id="IPR017907">
    <property type="entry name" value="Znf_RING_CS"/>
</dbReference>
<dbReference type="Pfam" id="PF18044">
    <property type="entry name" value="zf-CCCH_4"/>
    <property type="match status" value="1"/>
</dbReference>
<reference evidence="21" key="2">
    <citation type="submission" date="2025-08" db="UniProtKB">
        <authorList>
            <consortium name="Ensembl"/>
        </authorList>
    </citation>
    <scope>IDENTIFICATION</scope>
</reference>
<dbReference type="GeneID" id="114463894"/>
<keyword evidence="14" id="KW-0539">Nucleus</keyword>
<feature type="domain" description="C3H1-type" evidence="20">
    <location>
        <begin position="300"/>
        <end position="329"/>
    </location>
</feature>
<evidence type="ECO:0000256" key="9">
    <source>
        <dbReference type="ARBA" id="ARBA00022737"/>
    </source>
</evidence>
<evidence type="ECO:0000259" key="20">
    <source>
        <dbReference type="PROSITE" id="PS50103"/>
    </source>
</evidence>
<keyword evidence="11" id="KW-0221">Differentiation</keyword>
<evidence type="ECO:0000256" key="12">
    <source>
        <dbReference type="ARBA" id="ARBA00022786"/>
    </source>
</evidence>
<feature type="domain" description="C3H1-type" evidence="20">
    <location>
        <begin position="2"/>
        <end position="29"/>
    </location>
</feature>
<evidence type="ECO:0000256" key="7">
    <source>
        <dbReference type="ARBA" id="ARBA00022679"/>
    </source>
</evidence>
<evidence type="ECO:0000256" key="13">
    <source>
        <dbReference type="ARBA" id="ARBA00022833"/>
    </source>
</evidence>
<sequence>MSTKHVTCRYFLHGVCREGSNCLFSHDLSRSSPSTVCKFYQRGVCAYGERCRYDHIKVSFRGGGATEEPAYGSRATEESAYRGGTTGRGGRGGAKKTLVLRDMDGACAEAAGPVRSKITPPQSYVDAMRAGLPMTQPGAEVGGACAALLCPFAAAGHCYYGDTCTYLHGDLCEVCGLQVLHPTDAEQRRAHEKDCLQAFEADMERAFAAQLSQDKVCSVCMEVVVMKSSRSERRFGILSSCCHVFCLSCIRQWRCTKSFSNNIIKSCPECRVVSEFVIPSVYWVENQDEKNRLIEMFKAGVSKKPCKYFDGGRGTCPFGGNCLYLHILPDGTKAESQPMRKQQSSEGGVRLMHSVRLWDFIEERQQRSAPPPDDDIMELRELFLQMIGPSQDEAPPSSSPTPSPPSQ</sequence>
<comment type="pathway">
    <text evidence="4">Protein modification; protein ubiquitination.</text>
</comment>
<keyword evidence="9" id="KW-0677">Repeat</keyword>
<dbReference type="InterPro" id="IPR041367">
    <property type="entry name" value="Znf-CCCH_4"/>
</dbReference>
<reference evidence="21" key="1">
    <citation type="submission" date="2020-06" db="EMBL/GenBank/DDBJ databases">
        <authorList>
            <consortium name="Wellcome Sanger Institute Data Sharing"/>
        </authorList>
    </citation>
    <scope>NUCLEOTIDE SEQUENCE [LARGE SCALE GENOMIC DNA]</scope>
</reference>
<keyword evidence="12" id="KW-0833">Ubl conjugation pathway</keyword>